<protein>
    <submittedName>
        <fullName evidence="1">Uncharacterized protein</fullName>
    </submittedName>
</protein>
<reference evidence="1" key="1">
    <citation type="journal article" date="2021" name="Proc. Natl. Acad. Sci. U.S.A.">
        <title>A Catalog of Tens of Thousands of Viruses from Human Metagenomes Reveals Hidden Associations with Chronic Diseases.</title>
        <authorList>
            <person name="Tisza M.J."/>
            <person name="Buck C.B."/>
        </authorList>
    </citation>
    <scope>NUCLEOTIDE SEQUENCE</scope>
    <source>
        <strain evidence="1">CtbgC51</strain>
    </source>
</reference>
<name>A0A8S5TF03_9CAUD</name>
<organism evidence="1">
    <name type="scientific">Siphoviridae sp. ctbgC51</name>
    <dbReference type="NCBI Taxonomy" id="2827901"/>
    <lineage>
        <taxon>Viruses</taxon>
        <taxon>Duplodnaviria</taxon>
        <taxon>Heunggongvirae</taxon>
        <taxon>Uroviricota</taxon>
        <taxon>Caudoviricetes</taxon>
    </lineage>
</organism>
<dbReference type="EMBL" id="BK032817">
    <property type="protein sequence ID" value="DAF61833.1"/>
    <property type="molecule type" value="Genomic_DNA"/>
</dbReference>
<proteinExistence type="predicted"/>
<evidence type="ECO:0000313" key="1">
    <source>
        <dbReference type="EMBL" id="DAF61833.1"/>
    </source>
</evidence>
<sequence>MGCDSWDKFTCFNAASQFFGGAVDCGCRYYGTEVVKK</sequence>
<accession>A0A8S5TF03</accession>